<accession>A0A7R9AAA5</accession>
<comment type="similarity">
    <text evidence="2 5">Belongs to the CMC family.</text>
</comment>
<evidence type="ECO:0000256" key="4">
    <source>
        <dbReference type="ARBA" id="ARBA00023157"/>
    </source>
</evidence>
<name>A0A7R9AAA5_9CRUS</name>
<organism evidence="7">
    <name type="scientific">Darwinula stevensoni</name>
    <dbReference type="NCBI Taxonomy" id="69355"/>
    <lineage>
        <taxon>Eukaryota</taxon>
        <taxon>Metazoa</taxon>
        <taxon>Ecdysozoa</taxon>
        <taxon>Arthropoda</taxon>
        <taxon>Crustacea</taxon>
        <taxon>Oligostraca</taxon>
        <taxon>Ostracoda</taxon>
        <taxon>Podocopa</taxon>
        <taxon>Podocopida</taxon>
        <taxon>Darwinulocopina</taxon>
        <taxon>Darwinuloidea</taxon>
        <taxon>Darwinulidae</taxon>
        <taxon>Darwinula</taxon>
    </lineage>
</organism>
<keyword evidence="4" id="KW-1015">Disulfide bond</keyword>
<dbReference type="Pfam" id="PF08583">
    <property type="entry name" value="Cmc1"/>
    <property type="match status" value="1"/>
</dbReference>
<dbReference type="Proteomes" id="UP000677054">
    <property type="component" value="Unassembled WGS sequence"/>
</dbReference>
<comment type="subcellular location">
    <subcellularLocation>
        <location evidence="1 5">Mitochondrion</location>
    </subcellularLocation>
</comment>
<evidence type="ECO:0000256" key="5">
    <source>
        <dbReference type="RuleBase" id="RU364104"/>
    </source>
</evidence>
<feature type="domain" description="Mos1 transposase HTH" evidence="6">
    <location>
        <begin position="9"/>
        <end position="50"/>
    </location>
</feature>
<gene>
    <name evidence="7" type="ORF">DSTB1V02_LOCUS10188</name>
</gene>
<evidence type="ECO:0000256" key="2">
    <source>
        <dbReference type="ARBA" id="ARBA00007347"/>
    </source>
</evidence>
<protein>
    <recommendedName>
        <fullName evidence="5">COX assembly mitochondrial protein</fullName>
    </recommendedName>
</protein>
<evidence type="ECO:0000256" key="3">
    <source>
        <dbReference type="ARBA" id="ARBA00023128"/>
    </source>
</evidence>
<sequence>MNQPYPLTKEQVRLLLLYDFRIEKKAANSIADINTAFGPDTVSKSTAYDWTYVLSYWFYEVMHPDLSPHLHSPECNTLIAELQKCHKENKFKKYFGVCNRLDTAMNRCLKEELEQNRRRNNALALQRRQIVLERQKTQNMKEKT</sequence>
<proteinExistence type="inferred from homology"/>
<evidence type="ECO:0000256" key="1">
    <source>
        <dbReference type="ARBA" id="ARBA00004173"/>
    </source>
</evidence>
<dbReference type="InterPro" id="IPR041426">
    <property type="entry name" value="Mos1_HTH"/>
</dbReference>
<dbReference type="PANTHER" id="PTHR22977">
    <property type="entry name" value="COX ASSEMBLY MITOCHONDRIAL PROTEIN"/>
    <property type="match status" value="1"/>
</dbReference>
<dbReference type="GO" id="GO:0005739">
    <property type="term" value="C:mitochondrion"/>
    <property type="evidence" value="ECO:0007669"/>
    <property type="project" value="UniProtKB-SubCell"/>
</dbReference>
<evidence type="ECO:0000313" key="7">
    <source>
        <dbReference type="EMBL" id="CAD7250412.1"/>
    </source>
</evidence>
<dbReference type="EMBL" id="LR902361">
    <property type="protein sequence ID" value="CAD7250412.1"/>
    <property type="molecule type" value="Genomic_DNA"/>
</dbReference>
<dbReference type="Pfam" id="PF17906">
    <property type="entry name" value="HTH_48"/>
    <property type="match status" value="1"/>
</dbReference>
<reference evidence="7" key="1">
    <citation type="submission" date="2020-11" db="EMBL/GenBank/DDBJ databases">
        <authorList>
            <person name="Tran Van P."/>
        </authorList>
    </citation>
    <scope>NUCLEOTIDE SEQUENCE</scope>
</reference>
<dbReference type="PROSITE" id="PS51808">
    <property type="entry name" value="CHCH"/>
    <property type="match status" value="1"/>
</dbReference>
<dbReference type="PANTHER" id="PTHR22977:SF1">
    <property type="entry name" value="COX ASSEMBLY MITOCHONDRIAL PROTEIN 2 HOMOLOG"/>
    <property type="match status" value="1"/>
</dbReference>
<evidence type="ECO:0000313" key="8">
    <source>
        <dbReference type="Proteomes" id="UP000677054"/>
    </source>
</evidence>
<dbReference type="InterPro" id="IPR013892">
    <property type="entry name" value="Cyt_c_biogenesis_Cmc1-like"/>
</dbReference>
<dbReference type="Gene3D" id="1.10.10.1450">
    <property type="match status" value="1"/>
</dbReference>
<dbReference type="OrthoDB" id="532630at2759"/>
<dbReference type="EMBL" id="CAJPEV010002844">
    <property type="protein sequence ID" value="CAG0898202.1"/>
    <property type="molecule type" value="Genomic_DNA"/>
</dbReference>
<keyword evidence="8" id="KW-1185">Reference proteome</keyword>
<evidence type="ECO:0000259" key="6">
    <source>
        <dbReference type="Pfam" id="PF17906"/>
    </source>
</evidence>
<keyword evidence="3 5" id="KW-0496">Mitochondrion</keyword>
<dbReference type="AlphaFoldDB" id="A0A7R9AAA5"/>